<reference evidence="3 4" key="1">
    <citation type="submission" date="2018-08" db="EMBL/GenBank/DDBJ databases">
        <title>Genome Lactobacillus garii FI11369.</title>
        <authorList>
            <person name="Diaz M."/>
            <person name="Narbad A."/>
        </authorList>
    </citation>
    <scope>NUCLEOTIDE SEQUENCE [LARGE SCALE GENOMIC DNA]</scope>
    <source>
        <strain evidence="3 4">FI11369</strain>
    </source>
</reference>
<dbReference type="RefSeq" id="WP_125072965.1">
    <property type="nucleotide sequence ID" value="NZ_QWZQ01000040.1"/>
</dbReference>
<dbReference type="PANTHER" id="PTHR41259:SF1">
    <property type="entry name" value="DOUBLE-STRAND BREAK REPAIR RAD50 ATPASE, PUTATIVE-RELATED"/>
    <property type="match status" value="1"/>
</dbReference>
<sequence length="830" mass="92523">MWIKHLEIAGFGKFHQQSFDLNAGLQVVYGDNESGKSTLRAFILGMLFGFPSRRYPQERYEPRETSQYGGSIDLVVDDVLYRLTRLGDQPATLINLTTQAPQPLTLLEHWLAPYDLAQYKQLFTFNQAELGALKTLSATDLNTQLQQVGLVGSAPWRDTAQTLRERADELYKPRGRKPELNQALQRYHELQTQVQAAKQHYPDYLALQAKIQTLQEQQTAAEQTVNQLSAQQQHLTSLLNQWPVYAQLQQLRTQAVPQAAPLTPATVKRVRELTQQRSELQRSLAGARQQLSTQPVDDQSQGLLGFYVQHQTEFETLEGQLPPLQQAFGQYQALTEQVDHAQTTYDQQTQAHPELTACLSPTKREAVAALKRTAASWQPASRQQHQQQRQLDWRLVAGGIGVVAGLLLPLGAFKWFLAIAGFGLLGWFGYDEITQSQAPAPAPQPDLGAALTAAGLPADLSIEATRQRLEWIAELQRAQAAVTSAEQHAATQASRVWQSLQDYQFAAGWIPVAPEQLALSVKRVQQFYEQVHQLLQKQSMAGPDFAYTQRQVQQLTAQVRDVTNHLQRLAEENDLASSDDLTAAIDAQASATRDAATVSQLEQQLSASDQAALQPYDSVSDLQTAIGGVRQQLSDAQMQLTRQTAALVTAQTQLKRLTEDGRYATLRQQQANLQTELTVLARQWVTRQLGANWIDEALQTLTNQQLPAVLTLAAANFARLTAKRYNNIDLNGDQLRVTTTAGVHFEVAALSTATKEQLYLALRLALIVHLGEQAQLPLMIDDGLVNFDDQRRAAAWDLLGEVAQQHQLIYFTNESAARQQLPRARVLELS</sequence>
<keyword evidence="1" id="KW-0175">Coiled coil</keyword>
<accession>A0A426D5A1</accession>
<evidence type="ECO:0000313" key="4">
    <source>
        <dbReference type="Proteomes" id="UP000283633"/>
    </source>
</evidence>
<dbReference type="PANTHER" id="PTHR41259">
    <property type="entry name" value="DOUBLE-STRAND BREAK REPAIR RAD50 ATPASE, PUTATIVE-RELATED"/>
    <property type="match status" value="1"/>
</dbReference>
<name>A0A426D5A1_9LACO</name>
<comment type="caution">
    <text evidence="3">The sequence shown here is derived from an EMBL/GenBank/DDBJ whole genome shotgun (WGS) entry which is preliminary data.</text>
</comment>
<organism evidence="3 4">
    <name type="scientific">Lactiplantibacillus garii</name>
    <dbReference type="NCBI Taxonomy" id="2306423"/>
    <lineage>
        <taxon>Bacteria</taxon>
        <taxon>Bacillati</taxon>
        <taxon>Bacillota</taxon>
        <taxon>Bacilli</taxon>
        <taxon>Lactobacillales</taxon>
        <taxon>Lactobacillaceae</taxon>
        <taxon>Lactiplantibacillus</taxon>
    </lineage>
</organism>
<proteinExistence type="predicted"/>
<dbReference type="EMBL" id="QWZQ01000040">
    <property type="protein sequence ID" value="RRK09770.1"/>
    <property type="molecule type" value="Genomic_DNA"/>
</dbReference>
<keyword evidence="4" id="KW-1185">Reference proteome</keyword>
<gene>
    <name evidence="3" type="ORF">D1831_10970</name>
</gene>
<dbReference type="OrthoDB" id="9764467at2"/>
<dbReference type="InterPro" id="IPR038734">
    <property type="entry name" value="YhaN_AAA"/>
</dbReference>
<protein>
    <recommendedName>
        <fullName evidence="2">YhaN AAA domain-containing protein</fullName>
    </recommendedName>
</protein>
<feature type="coiled-coil region" evidence="1">
    <location>
        <begin position="180"/>
        <end position="231"/>
    </location>
</feature>
<dbReference type="AlphaFoldDB" id="A0A426D5A1"/>
<evidence type="ECO:0000259" key="2">
    <source>
        <dbReference type="Pfam" id="PF13514"/>
    </source>
</evidence>
<dbReference type="InterPro" id="IPR027417">
    <property type="entry name" value="P-loop_NTPase"/>
</dbReference>
<evidence type="ECO:0000313" key="3">
    <source>
        <dbReference type="EMBL" id="RRK09770.1"/>
    </source>
</evidence>
<dbReference type="Pfam" id="PF13514">
    <property type="entry name" value="AAA_27"/>
    <property type="match status" value="1"/>
</dbReference>
<dbReference type="Gene3D" id="3.40.50.300">
    <property type="entry name" value="P-loop containing nucleotide triphosphate hydrolases"/>
    <property type="match status" value="2"/>
</dbReference>
<feature type="coiled-coil region" evidence="1">
    <location>
        <begin position="640"/>
        <end position="683"/>
    </location>
</feature>
<evidence type="ECO:0000256" key="1">
    <source>
        <dbReference type="SAM" id="Coils"/>
    </source>
</evidence>
<dbReference type="Proteomes" id="UP000283633">
    <property type="component" value="Unassembled WGS sequence"/>
</dbReference>
<feature type="domain" description="YhaN AAA" evidence="2">
    <location>
        <begin position="1"/>
        <end position="198"/>
    </location>
</feature>
<dbReference type="SUPFAM" id="SSF52540">
    <property type="entry name" value="P-loop containing nucleoside triphosphate hydrolases"/>
    <property type="match status" value="1"/>
</dbReference>